<dbReference type="EMBL" id="JBHTIL010000001">
    <property type="protein sequence ID" value="MFD0925778.1"/>
    <property type="molecule type" value="Genomic_DNA"/>
</dbReference>
<dbReference type="Proteomes" id="UP001597068">
    <property type="component" value="Unassembled WGS sequence"/>
</dbReference>
<dbReference type="NCBIfam" id="TIGR00254">
    <property type="entry name" value="GGDEF"/>
    <property type="match status" value="1"/>
</dbReference>
<evidence type="ECO:0000256" key="1">
    <source>
        <dbReference type="SAM" id="Phobius"/>
    </source>
</evidence>
<accession>A0ABW3G6Q9</accession>
<feature type="transmembrane region" description="Helical" evidence="1">
    <location>
        <begin position="28"/>
        <end position="49"/>
    </location>
</feature>
<dbReference type="InterPro" id="IPR029787">
    <property type="entry name" value="Nucleotide_cyclase"/>
</dbReference>
<feature type="transmembrane region" description="Helical" evidence="1">
    <location>
        <begin position="61"/>
        <end position="78"/>
    </location>
</feature>
<feature type="transmembrane region" description="Helical" evidence="1">
    <location>
        <begin position="136"/>
        <end position="156"/>
    </location>
</feature>
<dbReference type="PANTHER" id="PTHR45138">
    <property type="entry name" value="REGULATORY COMPONENTS OF SENSORY TRANSDUCTION SYSTEM"/>
    <property type="match status" value="1"/>
</dbReference>
<evidence type="ECO:0000313" key="4">
    <source>
        <dbReference type="Proteomes" id="UP001597068"/>
    </source>
</evidence>
<dbReference type="InterPro" id="IPR050469">
    <property type="entry name" value="Diguanylate_Cyclase"/>
</dbReference>
<dbReference type="GO" id="GO:0052621">
    <property type="term" value="F:diguanylate cyclase activity"/>
    <property type="evidence" value="ECO:0007669"/>
    <property type="project" value="UniProtKB-EC"/>
</dbReference>
<organism evidence="3 4">
    <name type="scientific">Williamsia deligens</name>
    <dbReference type="NCBI Taxonomy" id="321325"/>
    <lineage>
        <taxon>Bacteria</taxon>
        <taxon>Bacillati</taxon>
        <taxon>Actinomycetota</taxon>
        <taxon>Actinomycetes</taxon>
        <taxon>Mycobacteriales</taxon>
        <taxon>Nocardiaceae</taxon>
        <taxon>Williamsia</taxon>
    </lineage>
</organism>
<feature type="transmembrane region" description="Helical" evidence="1">
    <location>
        <begin position="162"/>
        <end position="183"/>
    </location>
</feature>
<name>A0ABW3G6Q9_9NOCA</name>
<dbReference type="PROSITE" id="PS50887">
    <property type="entry name" value="GGDEF"/>
    <property type="match status" value="1"/>
</dbReference>
<proteinExistence type="predicted"/>
<dbReference type="SUPFAM" id="SSF55073">
    <property type="entry name" value="Nucleotide cyclase"/>
    <property type="match status" value="1"/>
</dbReference>
<dbReference type="Gene3D" id="3.30.70.270">
    <property type="match status" value="1"/>
</dbReference>
<dbReference type="InterPro" id="IPR043128">
    <property type="entry name" value="Rev_trsase/Diguanyl_cyclase"/>
</dbReference>
<feature type="transmembrane region" description="Helical" evidence="1">
    <location>
        <begin position="90"/>
        <end position="106"/>
    </location>
</feature>
<keyword evidence="3" id="KW-0548">Nucleotidyltransferase</keyword>
<dbReference type="EC" id="2.7.7.65" evidence="3"/>
<dbReference type="SMART" id="SM00267">
    <property type="entry name" value="GGDEF"/>
    <property type="match status" value="1"/>
</dbReference>
<protein>
    <submittedName>
        <fullName evidence="3">Diguanylate cyclase domain-containing protein</fullName>
        <ecNumber evidence="3">2.7.7.65</ecNumber>
    </submittedName>
</protein>
<evidence type="ECO:0000313" key="3">
    <source>
        <dbReference type="EMBL" id="MFD0925778.1"/>
    </source>
</evidence>
<sequence length="357" mass="37592">MTAGGQRLQPRWARPPLYVPGRDRRLDWVVRSAVVAGSVSLAVYGAVAAATGLGRPGPGTYALWVLSAIAVCSVLVWVSTPRILSGTPAAGFAALADVTVAAALWGLDDPRITLFGCVLFALHATYVAMHVPAVGLVLHMLFVTAFVSWVGVHVAMTTDISSTVVAIGTTTLLWVLVGVPLIVRQVWVGLSRVAESASYDPLTGVLNRGGLERQFRRLTEDAADERVEVLVVAVDLDHFKAVNDRYGHGVGDAVLIETAHHLTQHFGPDAAVARSGGEEFTVVAIGPRPHLTHVLGGLRTVSPGVHGPPTTMSVGAVWCRESRAPKALTRAMAAADYAMYTAKSAGGDRAHLVDGVV</sequence>
<keyword evidence="1" id="KW-0812">Transmembrane</keyword>
<dbReference type="RefSeq" id="WP_253646300.1">
    <property type="nucleotide sequence ID" value="NZ_BAAAMO010000002.1"/>
</dbReference>
<dbReference type="InterPro" id="IPR000160">
    <property type="entry name" value="GGDEF_dom"/>
</dbReference>
<evidence type="ECO:0000259" key="2">
    <source>
        <dbReference type="PROSITE" id="PS50887"/>
    </source>
</evidence>
<reference evidence="4" key="1">
    <citation type="journal article" date="2019" name="Int. J. Syst. Evol. Microbiol.">
        <title>The Global Catalogue of Microorganisms (GCM) 10K type strain sequencing project: providing services to taxonomists for standard genome sequencing and annotation.</title>
        <authorList>
            <consortium name="The Broad Institute Genomics Platform"/>
            <consortium name="The Broad Institute Genome Sequencing Center for Infectious Disease"/>
            <person name="Wu L."/>
            <person name="Ma J."/>
        </authorList>
    </citation>
    <scope>NUCLEOTIDE SEQUENCE [LARGE SCALE GENOMIC DNA]</scope>
    <source>
        <strain evidence="4">CCUG 50873</strain>
    </source>
</reference>
<keyword evidence="3" id="KW-0808">Transferase</keyword>
<feature type="domain" description="GGDEF" evidence="2">
    <location>
        <begin position="227"/>
        <end position="355"/>
    </location>
</feature>
<gene>
    <name evidence="3" type="ORF">ACFQ04_08515</name>
</gene>
<comment type="caution">
    <text evidence="3">The sequence shown here is derived from an EMBL/GenBank/DDBJ whole genome shotgun (WGS) entry which is preliminary data.</text>
</comment>
<keyword evidence="1" id="KW-0472">Membrane</keyword>
<keyword evidence="4" id="KW-1185">Reference proteome</keyword>
<dbReference type="Pfam" id="PF00990">
    <property type="entry name" value="GGDEF"/>
    <property type="match status" value="1"/>
</dbReference>
<dbReference type="PANTHER" id="PTHR45138:SF9">
    <property type="entry name" value="DIGUANYLATE CYCLASE DGCM-RELATED"/>
    <property type="match status" value="1"/>
</dbReference>
<dbReference type="CDD" id="cd01949">
    <property type="entry name" value="GGDEF"/>
    <property type="match status" value="1"/>
</dbReference>
<keyword evidence="1" id="KW-1133">Transmembrane helix</keyword>